<dbReference type="PANTHER" id="PTHR30543:SF21">
    <property type="entry name" value="NAD(P)H-DEPENDENT FMN REDUCTASE LOT6"/>
    <property type="match status" value="1"/>
</dbReference>
<dbReference type="SUPFAM" id="SSF52218">
    <property type="entry name" value="Flavoproteins"/>
    <property type="match status" value="1"/>
</dbReference>
<dbReference type="GO" id="GO:0010181">
    <property type="term" value="F:FMN binding"/>
    <property type="evidence" value="ECO:0007669"/>
    <property type="project" value="TreeGrafter"/>
</dbReference>
<evidence type="ECO:0000313" key="5">
    <source>
        <dbReference type="Proteomes" id="UP000036097"/>
    </source>
</evidence>
<dbReference type="PATRIC" id="fig|1195763.3.peg.2746"/>
<reference evidence="4 5" key="1">
    <citation type="submission" date="2015-05" db="EMBL/GenBank/DDBJ databases">
        <title>Photobacterium galathea sp. nov.</title>
        <authorList>
            <person name="Machado H."/>
            <person name="Gram L."/>
        </authorList>
    </citation>
    <scope>NUCLEOTIDE SEQUENCE [LARGE SCALE GENOMIC DNA]</scope>
    <source>
        <strain evidence="4 5">CGMCC 1.12159</strain>
    </source>
</reference>
<dbReference type="AlphaFoldDB" id="A0A0J1GZW4"/>
<protein>
    <submittedName>
        <fullName evidence="4">NADPH-dependent FMN reductase</fullName>
    </submittedName>
</protein>
<keyword evidence="5" id="KW-1185">Reference proteome</keyword>
<dbReference type="OrthoDB" id="5767802at2"/>
<dbReference type="InterPro" id="IPR050712">
    <property type="entry name" value="NAD(P)H-dep_reductase"/>
</dbReference>
<evidence type="ECO:0000256" key="2">
    <source>
        <dbReference type="ARBA" id="ARBA00022643"/>
    </source>
</evidence>
<dbReference type="EMBL" id="LDOT01000016">
    <property type="protein sequence ID" value="KLV05105.1"/>
    <property type="molecule type" value="Genomic_DNA"/>
</dbReference>
<feature type="domain" description="NADPH-dependent FMN reductase-like" evidence="3">
    <location>
        <begin position="1"/>
        <end position="134"/>
    </location>
</feature>
<comment type="cofactor">
    <cofactor evidence="1">
        <name>FMN</name>
        <dbReference type="ChEBI" id="CHEBI:58210"/>
    </cofactor>
</comment>
<dbReference type="GO" id="GO:0005829">
    <property type="term" value="C:cytosol"/>
    <property type="evidence" value="ECO:0007669"/>
    <property type="project" value="TreeGrafter"/>
</dbReference>
<sequence>MKVIAFAASSSTTSINKQLVTYAVSHLPNAEVEVLDLNDFELPLFSEDKEKVLGQPELAKAFLKKIHDADAVVISFAEHNGSYSVAYKNLFDWCSRINPKVYLNKSVVLLATSPGPGGAKNVLAAASGSMPFFGAEVKAMVSIPNFYENFDQERQVLSHPEFNSEVMSAVSLLVV</sequence>
<comment type="caution">
    <text evidence="4">The sequence shown here is derived from an EMBL/GenBank/DDBJ whole genome shotgun (WGS) entry which is preliminary data.</text>
</comment>
<organism evidence="4 5">
    <name type="scientific">Photobacterium aquae</name>
    <dbReference type="NCBI Taxonomy" id="1195763"/>
    <lineage>
        <taxon>Bacteria</taxon>
        <taxon>Pseudomonadati</taxon>
        <taxon>Pseudomonadota</taxon>
        <taxon>Gammaproteobacteria</taxon>
        <taxon>Vibrionales</taxon>
        <taxon>Vibrionaceae</taxon>
        <taxon>Photobacterium</taxon>
    </lineage>
</organism>
<evidence type="ECO:0000256" key="1">
    <source>
        <dbReference type="ARBA" id="ARBA00001917"/>
    </source>
</evidence>
<evidence type="ECO:0000259" key="3">
    <source>
        <dbReference type="Pfam" id="PF03358"/>
    </source>
</evidence>
<evidence type="ECO:0000313" key="4">
    <source>
        <dbReference type="EMBL" id="KLV05105.1"/>
    </source>
</evidence>
<keyword evidence="2" id="KW-0288">FMN</keyword>
<keyword evidence="2" id="KW-0285">Flavoprotein</keyword>
<dbReference type="RefSeq" id="WP_047879309.1">
    <property type="nucleotide sequence ID" value="NZ_LDOT01000016.1"/>
</dbReference>
<dbReference type="InterPro" id="IPR029039">
    <property type="entry name" value="Flavoprotein-like_sf"/>
</dbReference>
<dbReference type="Proteomes" id="UP000036097">
    <property type="component" value="Unassembled WGS sequence"/>
</dbReference>
<proteinExistence type="predicted"/>
<gene>
    <name evidence="4" type="ORF">ABT56_12980</name>
</gene>
<dbReference type="PANTHER" id="PTHR30543">
    <property type="entry name" value="CHROMATE REDUCTASE"/>
    <property type="match status" value="1"/>
</dbReference>
<dbReference type="Pfam" id="PF03358">
    <property type="entry name" value="FMN_red"/>
    <property type="match status" value="1"/>
</dbReference>
<name>A0A0J1GZW4_9GAMM</name>
<dbReference type="STRING" id="1195763.ABT56_12980"/>
<accession>A0A0J1GZW4</accession>
<dbReference type="InterPro" id="IPR005025">
    <property type="entry name" value="FMN_Rdtase-like_dom"/>
</dbReference>
<dbReference type="Gene3D" id="3.40.50.360">
    <property type="match status" value="1"/>
</dbReference>
<dbReference type="GO" id="GO:0016491">
    <property type="term" value="F:oxidoreductase activity"/>
    <property type="evidence" value="ECO:0007669"/>
    <property type="project" value="InterPro"/>
</dbReference>